<dbReference type="AlphaFoldDB" id="A0A8H4R5T7"/>
<sequence length="327" mass="37304">MTSSVTSLYRSYLRQVAKLPHLYLRQFFQIRARDDIDDLLQMTGRKRQQGKARWISKRVRAIERANNGNLKAFLRILDLAYGRVGKLKWELLEPLLSDKDIPLPKPIIHGVDKSRPPVYSPELQALLMSASARTSKPLERKDFAQPRTLPPRAIPPSEEARLLGPFSKRREVNIRWRFFRHEIQKVLPPFEVAVGQSQDREMDNPVSGKQLPMQHVGILRSVEELIGAPFPRPPMTRRERHSLTEDQRPSDSASAATGHPSRWVKRRYRTLLGKLPQLVYGAKGGLPKIQLSSVAHISNNPTAKNIPPADPVTNAWLGLEEKKKTNK</sequence>
<gene>
    <name evidence="3" type="ORF">D9613_002143</name>
</gene>
<accession>A0A8H4R5T7</accession>
<dbReference type="InterPro" id="IPR046896">
    <property type="entry name" value="Cup1-like_N"/>
</dbReference>
<dbReference type="Proteomes" id="UP000521872">
    <property type="component" value="Unassembled WGS sequence"/>
</dbReference>
<evidence type="ECO:0000313" key="3">
    <source>
        <dbReference type="EMBL" id="KAF4623266.1"/>
    </source>
</evidence>
<protein>
    <recommendedName>
        <fullName evidence="2">LYR motif-containing protein Cup1-like N-terminal domain-containing protein</fullName>
    </recommendedName>
</protein>
<keyword evidence="4" id="KW-1185">Reference proteome</keyword>
<name>A0A8H4R5T7_9AGAR</name>
<evidence type="ECO:0000259" key="2">
    <source>
        <dbReference type="Pfam" id="PF20263"/>
    </source>
</evidence>
<evidence type="ECO:0000313" key="4">
    <source>
        <dbReference type="Proteomes" id="UP000521872"/>
    </source>
</evidence>
<feature type="region of interest" description="Disordered" evidence="1">
    <location>
        <begin position="228"/>
        <end position="260"/>
    </location>
</feature>
<dbReference type="EMBL" id="JAACJL010000001">
    <property type="protein sequence ID" value="KAF4623266.1"/>
    <property type="molecule type" value="Genomic_DNA"/>
</dbReference>
<feature type="domain" description="LYR motif-containing protein Cup1-like N-terminal" evidence="2">
    <location>
        <begin position="8"/>
        <end position="92"/>
    </location>
</feature>
<reference evidence="3 4" key="1">
    <citation type="submission" date="2019-12" db="EMBL/GenBank/DDBJ databases">
        <authorList>
            <person name="Floudas D."/>
            <person name="Bentzer J."/>
            <person name="Ahren D."/>
            <person name="Johansson T."/>
            <person name="Persson P."/>
            <person name="Tunlid A."/>
        </authorList>
    </citation>
    <scope>NUCLEOTIDE SEQUENCE [LARGE SCALE GENOMIC DNA]</scope>
    <source>
        <strain evidence="3 4">CBS 102.39</strain>
    </source>
</reference>
<evidence type="ECO:0000256" key="1">
    <source>
        <dbReference type="SAM" id="MobiDB-lite"/>
    </source>
</evidence>
<comment type="caution">
    <text evidence="3">The sequence shown here is derived from an EMBL/GenBank/DDBJ whole genome shotgun (WGS) entry which is preliminary data.</text>
</comment>
<dbReference type="Pfam" id="PF20263">
    <property type="entry name" value="LYRM2-like"/>
    <property type="match status" value="1"/>
</dbReference>
<organism evidence="3 4">
    <name type="scientific">Agrocybe pediades</name>
    <dbReference type="NCBI Taxonomy" id="84607"/>
    <lineage>
        <taxon>Eukaryota</taxon>
        <taxon>Fungi</taxon>
        <taxon>Dikarya</taxon>
        <taxon>Basidiomycota</taxon>
        <taxon>Agaricomycotina</taxon>
        <taxon>Agaricomycetes</taxon>
        <taxon>Agaricomycetidae</taxon>
        <taxon>Agaricales</taxon>
        <taxon>Agaricineae</taxon>
        <taxon>Strophariaceae</taxon>
        <taxon>Agrocybe</taxon>
    </lineage>
</organism>
<proteinExistence type="predicted"/>